<dbReference type="InterPro" id="IPR001451">
    <property type="entry name" value="Hexapep"/>
</dbReference>
<reference evidence="4" key="1">
    <citation type="journal article" date="2017" name="J. Biotechnol.">
        <title>Complete genome sequence of Novosphingobium resinovorum SA1, a versatile xenobiotic-degrading bacterium capable of utilizing sulfanilic acid.</title>
        <authorList>
            <person name="Hegedus B."/>
            <person name="Kos P.B."/>
            <person name="Balint B."/>
            <person name="Maroti G."/>
            <person name="Gan H.M."/>
            <person name="Perei K."/>
            <person name="Rakhely G."/>
        </authorList>
    </citation>
    <scope>NUCLEOTIDE SEQUENCE [LARGE SCALE GENOMIC DNA]</scope>
    <source>
        <strain evidence="4">SA1</strain>
    </source>
</reference>
<dbReference type="InterPro" id="IPR051159">
    <property type="entry name" value="Hexapeptide_acetyltransf"/>
</dbReference>
<gene>
    <name evidence="3" type="ORF">BES08_11910</name>
</gene>
<keyword evidence="4" id="KW-1185">Reference proteome</keyword>
<proteinExistence type="inferred from homology"/>
<dbReference type="AlphaFoldDB" id="A0A1D8A5I8"/>
<evidence type="ECO:0000313" key="3">
    <source>
        <dbReference type="EMBL" id="AOR77374.1"/>
    </source>
</evidence>
<dbReference type="Proteomes" id="UP000094626">
    <property type="component" value="Chromosome"/>
</dbReference>
<dbReference type="Pfam" id="PF00132">
    <property type="entry name" value="Hexapep"/>
    <property type="match status" value="1"/>
</dbReference>
<evidence type="ECO:0000313" key="4">
    <source>
        <dbReference type="Proteomes" id="UP000094626"/>
    </source>
</evidence>
<evidence type="ECO:0000256" key="1">
    <source>
        <dbReference type="ARBA" id="ARBA00007274"/>
    </source>
</evidence>
<dbReference type="EMBL" id="CP017075">
    <property type="protein sequence ID" value="AOR77374.1"/>
    <property type="molecule type" value="Genomic_DNA"/>
</dbReference>
<organism evidence="3 4">
    <name type="scientific">Novosphingobium resinovorum</name>
    <dbReference type="NCBI Taxonomy" id="158500"/>
    <lineage>
        <taxon>Bacteria</taxon>
        <taxon>Pseudomonadati</taxon>
        <taxon>Pseudomonadota</taxon>
        <taxon>Alphaproteobacteria</taxon>
        <taxon>Sphingomonadales</taxon>
        <taxon>Sphingomonadaceae</taxon>
        <taxon>Novosphingobium</taxon>
    </lineage>
</organism>
<evidence type="ECO:0000256" key="2">
    <source>
        <dbReference type="ARBA" id="ARBA00022679"/>
    </source>
</evidence>
<dbReference type="PANTHER" id="PTHR23416">
    <property type="entry name" value="SIALIC ACID SYNTHASE-RELATED"/>
    <property type="match status" value="1"/>
</dbReference>
<dbReference type="Gene3D" id="2.160.10.10">
    <property type="entry name" value="Hexapeptide repeat proteins"/>
    <property type="match status" value="1"/>
</dbReference>
<dbReference type="InterPro" id="IPR011004">
    <property type="entry name" value="Trimer_LpxA-like_sf"/>
</dbReference>
<dbReference type="KEGG" id="nre:BES08_11910"/>
<name>A0A1D8A5I8_9SPHN</name>
<dbReference type="OrthoDB" id="9815592at2"/>
<dbReference type="PANTHER" id="PTHR23416:SF23">
    <property type="entry name" value="ACETYLTRANSFERASE C18B11.09C-RELATED"/>
    <property type="match status" value="1"/>
</dbReference>
<dbReference type="SUPFAM" id="SSF51161">
    <property type="entry name" value="Trimeric LpxA-like enzymes"/>
    <property type="match status" value="1"/>
</dbReference>
<keyword evidence="2 3" id="KW-0808">Transferase</keyword>
<dbReference type="GO" id="GO:0008374">
    <property type="term" value="F:O-acyltransferase activity"/>
    <property type="evidence" value="ECO:0007669"/>
    <property type="project" value="TreeGrafter"/>
</dbReference>
<comment type="similarity">
    <text evidence="1">Belongs to the transferase hexapeptide repeat family.</text>
</comment>
<sequence>MPKKLRAKRLIWGCVYTFLFRPTPRFACEGWRRFLLRCFGAKIGYGSRIAPTCFIWAPWNLTMGAYACLGDGVDCYTQSPISMGDYSTVSQRSFLCTASHDIRTLARPLISQPIRIENHAWVCAEAFVGPGVTIGEGAIIAARAVAIRDVAPWAIVGGNPARHISQRTLDPQA</sequence>
<protein>
    <submittedName>
        <fullName evidence="3">Acetyltransferase</fullName>
    </submittedName>
</protein>
<accession>A0A1D8A5I8</accession>
<dbReference type="GO" id="GO:0005829">
    <property type="term" value="C:cytosol"/>
    <property type="evidence" value="ECO:0007669"/>
    <property type="project" value="TreeGrafter"/>
</dbReference>